<proteinExistence type="predicted"/>
<dbReference type="Proteomes" id="UP000822688">
    <property type="component" value="Chromosome 4"/>
</dbReference>
<dbReference type="InterPro" id="IPR050618">
    <property type="entry name" value="Ubq-SigPath_Reg"/>
</dbReference>
<dbReference type="AlphaFoldDB" id="A0A8T0ICD1"/>
<evidence type="ECO:0000313" key="3">
    <source>
        <dbReference type="EMBL" id="KAG0580556.1"/>
    </source>
</evidence>
<evidence type="ECO:0000259" key="2">
    <source>
        <dbReference type="PROSITE" id="PS50897"/>
    </source>
</evidence>
<sequence>MSSFCGWQDLMDTQAVNWGALDALVLDYLDQEQLLEDSGDNNVNGPREIISLVRSLIEAGYITESLTLLQQHAQVVLDDQRLRFRLYKQNFIELLRVGGPTAHMKAIECSRTQLGPCALNAYPEAYEEFKRVLLALMYDKSDENSPVADEWSEVRRVELAATIASTLTAQLQAYDPLLSSTIRYLISVHNGYCQRQALPSPIIEICSNLLVKDRDPPATPQECLLEAPKFSESDVQDLAQALELSRQGAIDSLRFTGGDLSAAFKNELSRLRVNAAAMDELVREYCMYRGLIEGGANFTPGAKSSSSDAVAAQLSDVLAAGVVNGFKAVGAKGSTLEPSPPVSWKCGEQGPSGVVNGVASDNQPDLVLEDLSSLTGLQDNMDFSPPQEIEDMPNDVIMEEPAVLGSEVAGESPSQGSCSMAPPEEIQNSGICSTSGSTHLSVNGGRLASTLGACSKDDRRSRRWKGRRQPIDAKHYVEALWGSSSDCGEPKNIAGASDMDGSAILTDTKMEHEDDIFEMYGRALEIRQLASEGKTEEVILEVVKLNPNFFEQNPQLLFQLKQVEFLKLVEGGDYFGAVGVARADLGPLAARFPDLLRPLKETLLALARPRGEPALKPTPPSVLAAALQVALGASLGIAEPQLMRVMRATLFAHTQWFKVQMCTDRFADFLNINTLKEPDAVAETSEPTMEDLKTVRGSGSCLSTSEMSGTQLPEAPRDGPLFDDGSILTLMEFLALSRGDAIQLLVQYDGSVDNVFAHLMS</sequence>
<protein>
    <recommendedName>
        <fullName evidence="2">CTLH domain-containing protein</fullName>
    </recommendedName>
</protein>
<dbReference type="InterPro" id="IPR006595">
    <property type="entry name" value="CTLH_C"/>
</dbReference>
<evidence type="ECO:0000256" key="1">
    <source>
        <dbReference type="SAM" id="MobiDB-lite"/>
    </source>
</evidence>
<feature type="domain" description="CTLH" evidence="2">
    <location>
        <begin position="519"/>
        <end position="576"/>
    </location>
</feature>
<keyword evidence="4" id="KW-1185">Reference proteome</keyword>
<feature type="region of interest" description="Disordered" evidence="1">
    <location>
        <begin position="694"/>
        <end position="718"/>
    </location>
</feature>
<accession>A0A8T0ICD1</accession>
<dbReference type="Pfam" id="PF10607">
    <property type="entry name" value="CTLH"/>
    <property type="match status" value="1"/>
</dbReference>
<dbReference type="PANTHER" id="PTHR12864">
    <property type="entry name" value="RAN BINDING PROTEIN 9-RELATED"/>
    <property type="match status" value="1"/>
</dbReference>
<evidence type="ECO:0000313" key="4">
    <source>
        <dbReference type="Proteomes" id="UP000822688"/>
    </source>
</evidence>
<dbReference type="EMBL" id="CM026424">
    <property type="protein sequence ID" value="KAG0580556.1"/>
    <property type="molecule type" value="Genomic_DNA"/>
</dbReference>
<dbReference type="PROSITE" id="PS50897">
    <property type="entry name" value="CTLH"/>
    <property type="match status" value="2"/>
</dbReference>
<feature type="compositionally biased region" description="Polar residues" evidence="1">
    <location>
        <begin position="700"/>
        <end position="711"/>
    </location>
</feature>
<comment type="caution">
    <text evidence="3">The sequence shown here is derived from an EMBL/GenBank/DDBJ whole genome shotgun (WGS) entry which is preliminary data.</text>
</comment>
<dbReference type="SMART" id="SM00668">
    <property type="entry name" value="CTLH"/>
    <property type="match status" value="2"/>
</dbReference>
<feature type="domain" description="CTLH" evidence="2">
    <location>
        <begin position="46"/>
        <end position="102"/>
    </location>
</feature>
<reference evidence="3" key="1">
    <citation type="submission" date="2020-06" db="EMBL/GenBank/DDBJ databases">
        <title>WGS assembly of Ceratodon purpureus strain R40.</title>
        <authorList>
            <person name="Carey S.B."/>
            <person name="Jenkins J."/>
            <person name="Shu S."/>
            <person name="Lovell J.T."/>
            <person name="Sreedasyam A."/>
            <person name="Maumus F."/>
            <person name="Tiley G.P."/>
            <person name="Fernandez-Pozo N."/>
            <person name="Barry K."/>
            <person name="Chen C."/>
            <person name="Wang M."/>
            <person name="Lipzen A."/>
            <person name="Daum C."/>
            <person name="Saski C.A."/>
            <person name="Payton A.C."/>
            <person name="Mcbreen J.C."/>
            <person name="Conrad R.E."/>
            <person name="Kollar L.M."/>
            <person name="Olsson S."/>
            <person name="Huttunen S."/>
            <person name="Landis J.B."/>
            <person name="Wickett N.J."/>
            <person name="Johnson M.G."/>
            <person name="Rensing S.A."/>
            <person name="Grimwood J."/>
            <person name="Schmutz J."/>
            <person name="Mcdaniel S.F."/>
        </authorList>
    </citation>
    <scope>NUCLEOTIDE SEQUENCE</scope>
    <source>
        <strain evidence="3">R40</strain>
    </source>
</reference>
<name>A0A8T0ICD1_CERPU</name>
<dbReference type="InterPro" id="IPR024964">
    <property type="entry name" value="CTLH/CRA"/>
</dbReference>
<gene>
    <name evidence="3" type="ORF">KC19_4G182100</name>
</gene>
<organism evidence="3 4">
    <name type="scientific">Ceratodon purpureus</name>
    <name type="common">Fire moss</name>
    <name type="synonym">Dicranum purpureum</name>
    <dbReference type="NCBI Taxonomy" id="3225"/>
    <lineage>
        <taxon>Eukaryota</taxon>
        <taxon>Viridiplantae</taxon>
        <taxon>Streptophyta</taxon>
        <taxon>Embryophyta</taxon>
        <taxon>Bryophyta</taxon>
        <taxon>Bryophytina</taxon>
        <taxon>Bryopsida</taxon>
        <taxon>Dicranidae</taxon>
        <taxon>Pseudoditrichales</taxon>
        <taxon>Ditrichaceae</taxon>
        <taxon>Ceratodon</taxon>
    </lineage>
</organism>